<feature type="compositionally biased region" description="Low complexity" evidence="1">
    <location>
        <begin position="913"/>
        <end position="926"/>
    </location>
</feature>
<feature type="compositionally biased region" description="Low complexity" evidence="1">
    <location>
        <begin position="36"/>
        <end position="66"/>
    </location>
</feature>
<feature type="compositionally biased region" description="Basic and acidic residues" evidence="1">
    <location>
        <begin position="1423"/>
        <end position="1436"/>
    </location>
</feature>
<feature type="region of interest" description="Disordered" evidence="1">
    <location>
        <begin position="295"/>
        <end position="629"/>
    </location>
</feature>
<evidence type="ECO:0000313" key="3">
    <source>
        <dbReference type="EMBL" id="KAF4621257.1"/>
    </source>
</evidence>
<dbReference type="SUPFAM" id="SSF48350">
    <property type="entry name" value="GTPase activation domain, GAP"/>
    <property type="match status" value="1"/>
</dbReference>
<feature type="compositionally biased region" description="Polar residues" evidence="1">
    <location>
        <begin position="1"/>
        <end position="33"/>
    </location>
</feature>
<feature type="compositionally biased region" description="Basic and acidic residues" evidence="1">
    <location>
        <begin position="450"/>
        <end position="462"/>
    </location>
</feature>
<feature type="compositionally biased region" description="Low complexity" evidence="1">
    <location>
        <begin position="111"/>
        <end position="126"/>
    </location>
</feature>
<feature type="compositionally biased region" description="Polar residues" evidence="1">
    <location>
        <begin position="1609"/>
        <end position="1620"/>
    </location>
</feature>
<dbReference type="GO" id="GO:0031267">
    <property type="term" value="F:small GTPase binding"/>
    <property type="evidence" value="ECO:0007669"/>
    <property type="project" value="InterPro"/>
</dbReference>
<feature type="region of interest" description="Disordered" evidence="1">
    <location>
        <begin position="778"/>
        <end position="863"/>
    </location>
</feature>
<accession>A0A8H4R141</accession>
<feature type="compositionally biased region" description="Low complexity" evidence="1">
    <location>
        <begin position="341"/>
        <end position="402"/>
    </location>
</feature>
<name>A0A8H4R141_9AGAR</name>
<feature type="region of interest" description="Disordered" evidence="1">
    <location>
        <begin position="1406"/>
        <end position="1738"/>
    </location>
</feature>
<feature type="compositionally biased region" description="Polar residues" evidence="1">
    <location>
        <begin position="508"/>
        <end position="517"/>
    </location>
</feature>
<feature type="compositionally biased region" description="Low complexity" evidence="1">
    <location>
        <begin position="1712"/>
        <end position="1724"/>
    </location>
</feature>
<feature type="compositionally biased region" description="Basic residues" evidence="1">
    <location>
        <begin position="1035"/>
        <end position="1052"/>
    </location>
</feature>
<feature type="compositionally biased region" description="Low complexity" evidence="1">
    <location>
        <begin position="886"/>
        <end position="902"/>
    </location>
</feature>
<feature type="compositionally biased region" description="Low complexity" evidence="1">
    <location>
        <begin position="708"/>
        <end position="720"/>
    </location>
</feature>
<dbReference type="InterPro" id="IPR039767">
    <property type="entry name" value="RALBP1"/>
</dbReference>
<feature type="compositionally biased region" description="Polar residues" evidence="1">
    <location>
        <begin position="665"/>
        <end position="679"/>
    </location>
</feature>
<dbReference type="EMBL" id="JAACJL010000015">
    <property type="protein sequence ID" value="KAF4621257.1"/>
    <property type="molecule type" value="Genomic_DNA"/>
</dbReference>
<feature type="compositionally biased region" description="Acidic residues" evidence="1">
    <location>
        <begin position="575"/>
        <end position="591"/>
    </location>
</feature>
<feature type="compositionally biased region" description="Gly residues" evidence="1">
    <location>
        <begin position="519"/>
        <end position="529"/>
    </location>
</feature>
<feature type="compositionally biased region" description="Low complexity" evidence="1">
    <location>
        <begin position="1823"/>
        <end position="1838"/>
    </location>
</feature>
<keyword evidence="4" id="KW-1185">Reference proteome</keyword>
<feature type="region of interest" description="Disordered" evidence="1">
    <location>
        <begin position="658"/>
        <end position="755"/>
    </location>
</feature>
<feature type="compositionally biased region" description="Low complexity" evidence="1">
    <location>
        <begin position="592"/>
        <end position="627"/>
    </location>
</feature>
<feature type="region of interest" description="Disordered" evidence="1">
    <location>
        <begin position="965"/>
        <end position="1092"/>
    </location>
</feature>
<dbReference type="Proteomes" id="UP000521872">
    <property type="component" value="Unassembled WGS sequence"/>
</dbReference>
<feature type="compositionally biased region" description="Low complexity" evidence="1">
    <location>
        <begin position="142"/>
        <end position="158"/>
    </location>
</feature>
<feature type="compositionally biased region" description="Low complexity" evidence="1">
    <location>
        <begin position="170"/>
        <end position="189"/>
    </location>
</feature>
<evidence type="ECO:0000256" key="1">
    <source>
        <dbReference type="SAM" id="MobiDB-lite"/>
    </source>
</evidence>
<dbReference type="SMART" id="SM00324">
    <property type="entry name" value="RhoGAP"/>
    <property type="match status" value="1"/>
</dbReference>
<feature type="compositionally biased region" description="Basic and acidic residues" evidence="1">
    <location>
        <begin position="295"/>
        <end position="330"/>
    </location>
</feature>
<feature type="compositionally biased region" description="Low complexity" evidence="1">
    <location>
        <begin position="1054"/>
        <end position="1069"/>
    </location>
</feature>
<sequence>MASTHPTATGGPSQHAAGNSNAFLRESSSTNIAPTPRSSSLPLSLSLPRMGLSQSKPQPSTPTSSSAKGSISAAVAGGIKLKRAFAARRKKTGEGSSRDVSPSPAAMTPVHSQAPPSQLQQQQHQQRPTFTTSPLSAPSNTQSNQAQAPQQQAVSSIQRFNLQNHPPSPTLTLSLQPLSKQQSQQQQQLGTSGRHPQSPTRGSHSIPNVPGAFSSPPSSSGLVQSPLHSELPLTTGGSSPSPTMSQQQSQNAMLTPPSTSTSMTTRAINRSSVIPLSPGITSAVTYISMLDRQQEALENKEKEKEEAEKERELERQKAQEKENAEKEQQQRKQLPVPPSQPSLQRQDSQPTRRQLPTPPTTSLISNPVAATPATSTVVVTASAAASQQAASPSQSSASSPTPTSTPLPTPSLSSTTAPASDVTSLQPASSLASTATDLTSTSMAALPLKAESKDKESWRKSDSTNSYHTIRPPRPTLNASVASNRASFTSSPASASPTATSRPVSWAESFQSAQTVVQGAGGQAQGQGGRPLSALFVGGGVGMVEESEEEGLSDDDDEPEDDDEDRRRVNFSEIGDGEDSETEESEGESDIGIDNVDTASSVTSASNASSSKTPSLSSGSGAGSNSGKKIVLKRRSMSLGDASQYVTPVSPISAAAHNMAAASSDFSSHSKMKQPSLSISEGVPVPPSSQQPKLSTKNLKGKLAAWTSASGSGASASSSSKHQQHHHPQERDLPAIPPNTSPASPPIGATFSSVPGAQSLPVWAQHVSQASLGSINSFNSTTSSSHDHQPQANNASSNTRPAQHQQAVFPQQRQASQQSFTQSQPLRQQLHMATSPPNQNLSVPHQHQHQHQPSRSPAISLTSGGFGLAKRAVEKMGKWGFGSGGSSSSSSAASTSNSVPSSYKDKDYGTGSIGSYSTHSASSASISGGGATGSGSSNSGHPPPPNSFVQGMSLFGYAIQRVASGSHAHSGGGGSGSGNSSAAEEKLGRKERKEREKREREREKAGNAHMKSPSSVSSAGAESSLGMPVPASPSKRSHHLFGHGNGHGHGHGHVAGASVSSAFSLDSSSRNAGDHDLQPQQQEGPSLGRPIRAPMIPVSKVKGGGTGGSGLVFKRHLKDCVKETGVWVTSSGRSARREKRNGIRGVDVDEETLALIKELEEERSVPALVVRCAQHLLLWGVQEEGLFRVSGMPSHVSKLRAEFDAGADYDMTECNPGELDPHAVAVVFKAYLRELPEPLLTKKLQHEFDAAIKQENTLNSASDSARTASAGTSTKTGLPSGPKAGLRKPPSLSTLAMPSFHGIPPASAPLLATLRVLIRQLPKENRDLALTVVDLIRATAKASKRTKMPLSNLLLVFCPSLGMTPPLLKVLCEGEGIWDEKGDSELEVPVDVDEVIDIRRMTIKPADVGKDVPPPRPVIDISKPGDEVEDDGKSRVSVDTADTDNYHASEESADEDEHDAASSSPSLAMSSKASVPAQRRNASVDLRQAEQEMEAEKERRRHARDSEAPTIYMDTRSHLSSSSSSFAPEMTPGAESTKSFAQQQQSSPRPSVVLNNQTGSQRPKAGKQMRRRSIALLSLPGFSPSTTASSSAASSPGSSGRSSFPSLGNEENSQVTTQKTLRTKKPSLKLLFSKMSAAAQGAPNSATVGGKTISGPILHQEDSEDEDEYGQSSISTPISAVTAPQSSIPGPNSSPRLNHKGSRTMLTVAPDSGARSRASSTASSHFPPVLDTPIEDPSLEALDGMLGGFDVSSLDTALLTSSNPTPTTASLSSSVTSPPTSPPVSSTRRPVIGRGRKPQQQQQQDLKTPVVHPHPLAIQPGNNSNVSLESGSSSSSASALSSASSVSLASSHHLSLFEGDEEGQETMEDWTQSVLLAAADVSLGGMDRWEGVGVGVKGGKKGDEERKAQN</sequence>
<dbReference type="GO" id="GO:0005096">
    <property type="term" value="F:GTPase activator activity"/>
    <property type="evidence" value="ECO:0007669"/>
    <property type="project" value="InterPro"/>
</dbReference>
<feature type="compositionally biased region" description="Low complexity" evidence="1">
    <location>
        <begin position="410"/>
        <end position="420"/>
    </location>
</feature>
<evidence type="ECO:0000259" key="2">
    <source>
        <dbReference type="PROSITE" id="PS50238"/>
    </source>
</evidence>
<dbReference type="InterPro" id="IPR008936">
    <property type="entry name" value="Rho_GTPase_activation_prot"/>
</dbReference>
<feature type="compositionally biased region" description="Polar residues" evidence="1">
    <location>
        <begin position="831"/>
        <end position="843"/>
    </location>
</feature>
<feature type="region of interest" description="Disordered" evidence="1">
    <location>
        <begin position="882"/>
        <end position="951"/>
    </location>
</feature>
<feature type="domain" description="Rho-GAP" evidence="2">
    <location>
        <begin position="1157"/>
        <end position="1399"/>
    </location>
</feature>
<dbReference type="PROSITE" id="PS50238">
    <property type="entry name" value="RHOGAP"/>
    <property type="match status" value="1"/>
</dbReference>
<dbReference type="InterPro" id="IPR000198">
    <property type="entry name" value="RhoGAP_dom"/>
</dbReference>
<feature type="region of interest" description="Disordered" evidence="1">
    <location>
        <begin position="1"/>
        <end position="71"/>
    </location>
</feature>
<organism evidence="3 4">
    <name type="scientific">Agrocybe pediades</name>
    <dbReference type="NCBI Taxonomy" id="84607"/>
    <lineage>
        <taxon>Eukaryota</taxon>
        <taxon>Fungi</taxon>
        <taxon>Dikarya</taxon>
        <taxon>Basidiomycota</taxon>
        <taxon>Agaricomycotina</taxon>
        <taxon>Agaricomycetes</taxon>
        <taxon>Agaricomycetidae</taxon>
        <taxon>Agaricales</taxon>
        <taxon>Agaricineae</taxon>
        <taxon>Strophariaceae</taxon>
        <taxon>Agrocybe</taxon>
    </lineage>
</organism>
<feature type="compositionally biased region" description="Low complexity" evidence="1">
    <location>
        <begin position="428"/>
        <end position="446"/>
    </location>
</feature>
<reference evidence="3 4" key="1">
    <citation type="submission" date="2019-12" db="EMBL/GenBank/DDBJ databases">
        <authorList>
            <person name="Floudas D."/>
            <person name="Bentzer J."/>
            <person name="Ahren D."/>
            <person name="Johansson T."/>
            <person name="Persson P."/>
            <person name="Tunlid A."/>
        </authorList>
    </citation>
    <scope>NUCLEOTIDE SEQUENCE [LARGE SCALE GENOMIC DNA]</scope>
    <source>
        <strain evidence="3 4">CBS 102.39</strain>
    </source>
</reference>
<feature type="compositionally biased region" description="Low complexity" evidence="1">
    <location>
        <begin position="1461"/>
        <end position="1474"/>
    </location>
</feature>
<feature type="compositionally biased region" description="Low complexity" evidence="1">
    <location>
        <begin position="486"/>
        <end position="505"/>
    </location>
</feature>
<gene>
    <name evidence="3" type="ORF">D9613_000228</name>
</gene>
<protein>
    <recommendedName>
        <fullName evidence="2">Rho-GAP domain-containing protein</fullName>
    </recommendedName>
</protein>
<feature type="region of interest" description="Disordered" evidence="1">
    <location>
        <begin position="85"/>
        <end position="280"/>
    </location>
</feature>
<feature type="compositionally biased region" description="Low complexity" evidence="1">
    <location>
        <begin position="1581"/>
        <end position="1606"/>
    </location>
</feature>
<feature type="compositionally biased region" description="Polar residues" evidence="1">
    <location>
        <begin position="190"/>
        <end position="206"/>
    </location>
</feature>
<feature type="compositionally biased region" description="Basic and acidic residues" evidence="1">
    <location>
        <begin position="1900"/>
        <end position="1910"/>
    </location>
</feature>
<evidence type="ECO:0000313" key="4">
    <source>
        <dbReference type="Proteomes" id="UP000521872"/>
    </source>
</evidence>
<feature type="compositionally biased region" description="Polar residues" evidence="1">
    <location>
        <begin position="790"/>
        <end position="800"/>
    </location>
</feature>
<feature type="region of interest" description="Disordered" evidence="1">
    <location>
        <begin position="1757"/>
        <end position="1838"/>
    </location>
</feature>
<feature type="region of interest" description="Disordered" evidence="1">
    <location>
        <begin position="1259"/>
        <end position="1291"/>
    </location>
</feature>
<feature type="compositionally biased region" description="Polar residues" evidence="1">
    <location>
        <begin position="1259"/>
        <end position="1277"/>
    </location>
</feature>
<dbReference type="Pfam" id="PF00620">
    <property type="entry name" value="RhoGAP"/>
    <property type="match status" value="1"/>
</dbReference>
<feature type="compositionally biased region" description="Acidic residues" evidence="1">
    <location>
        <begin position="545"/>
        <end position="564"/>
    </location>
</feature>
<feature type="compositionally biased region" description="Polar residues" evidence="1">
    <location>
        <begin position="853"/>
        <end position="863"/>
    </location>
</feature>
<feature type="compositionally biased region" description="Polar residues" evidence="1">
    <location>
        <begin position="266"/>
        <end position="280"/>
    </location>
</feature>
<dbReference type="PANTHER" id="PTHR12783:SF5">
    <property type="entry name" value="RALA-BINDING PROTEIN 1"/>
    <property type="match status" value="1"/>
</dbReference>
<feature type="compositionally biased region" description="Pro residues" evidence="1">
    <location>
        <begin position="735"/>
        <end position="745"/>
    </location>
</feature>
<dbReference type="GO" id="GO:0007264">
    <property type="term" value="P:small GTPase-mediated signal transduction"/>
    <property type="evidence" value="ECO:0007669"/>
    <property type="project" value="InterPro"/>
</dbReference>
<feature type="region of interest" description="Disordered" evidence="1">
    <location>
        <begin position="1888"/>
        <end position="1910"/>
    </location>
</feature>
<dbReference type="PANTHER" id="PTHR12783">
    <property type="entry name" value="RALA BINDING PROTEIN 1 RALBP1"/>
    <property type="match status" value="1"/>
</dbReference>
<feature type="compositionally biased region" description="Polar residues" evidence="1">
    <location>
        <begin position="1670"/>
        <end position="1696"/>
    </location>
</feature>
<dbReference type="Gene3D" id="1.10.555.10">
    <property type="entry name" value="Rho GTPase activation protein"/>
    <property type="match status" value="1"/>
</dbReference>
<feature type="compositionally biased region" description="Polar residues" evidence="1">
    <location>
        <begin position="127"/>
        <end position="141"/>
    </location>
</feature>
<dbReference type="CDD" id="cd00159">
    <property type="entry name" value="RhoGAP"/>
    <property type="match status" value="1"/>
</dbReference>
<comment type="caution">
    <text evidence="3">The sequence shown here is derived from an EMBL/GenBank/DDBJ whole genome shotgun (WGS) entry which is preliminary data.</text>
</comment>
<feature type="compositionally biased region" description="Basic and acidic residues" evidence="1">
    <location>
        <begin position="1487"/>
        <end position="1498"/>
    </location>
</feature>
<feature type="compositionally biased region" description="Low complexity" evidence="1">
    <location>
        <begin position="1757"/>
        <end position="1787"/>
    </location>
</feature>
<feature type="compositionally biased region" description="Low complexity" evidence="1">
    <location>
        <begin position="231"/>
        <end position="265"/>
    </location>
</feature>
<proteinExistence type="predicted"/>
<feature type="compositionally biased region" description="Basic and acidic residues" evidence="1">
    <location>
        <begin position="983"/>
        <end position="1006"/>
    </location>
</feature>
<feature type="compositionally biased region" description="Low complexity" evidence="1">
    <location>
        <begin position="1012"/>
        <end position="1024"/>
    </location>
</feature>
<feature type="compositionally biased region" description="Basic residues" evidence="1">
    <location>
        <begin position="1564"/>
        <end position="1573"/>
    </location>
</feature>
<feature type="compositionally biased region" description="Low complexity" evidence="1">
    <location>
        <begin position="801"/>
        <end position="825"/>
    </location>
</feature>